<dbReference type="EMBL" id="PGOL01000900">
    <property type="protein sequence ID" value="PKI63202.1"/>
    <property type="molecule type" value="Genomic_DNA"/>
</dbReference>
<organism evidence="1 2">
    <name type="scientific">Punica granatum</name>
    <name type="common">Pomegranate</name>
    <dbReference type="NCBI Taxonomy" id="22663"/>
    <lineage>
        <taxon>Eukaryota</taxon>
        <taxon>Viridiplantae</taxon>
        <taxon>Streptophyta</taxon>
        <taxon>Embryophyta</taxon>
        <taxon>Tracheophyta</taxon>
        <taxon>Spermatophyta</taxon>
        <taxon>Magnoliopsida</taxon>
        <taxon>eudicotyledons</taxon>
        <taxon>Gunneridae</taxon>
        <taxon>Pentapetalae</taxon>
        <taxon>rosids</taxon>
        <taxon>malvids</taxon>
        <taxon>Myrtales</taxon>
        <taxon>Lythraceae</taxon>
        <taxon>Punica</taxon>
    </lineage>
</organism>
<evidence type="ECO:0000313" key="2">
    <source>
        <dbReference type="Proteomes" id="UP000233551"/>
    </source>
</evidence>
<sequence>MELKLNDLRERELGSGPQWTVLGHKITAASLMIFVSYVPFNGLSSRTEVLLAEKTVRSPQQLWAVAGRNVSHRLKHVSDEGPEQTPIEYQKLGALEL</sequence>
<accession>A0A2I0K3T3</accession>
<comment type="caution">
    <text evidence="1">The sequence shown here is derived from an EMBL/GenBank/DDBJ whole genome shotgun (WGS) entry which is preliminary data.</text>
</comment>
<name>A0A2I0K3T3_PUNGR</name>
<evidence type="ECO:0000313" key="1">
    <source>
        <dbReference type="EMBL" id="PKI63202.1"/>
    </source>
</evidence>
<reference evidence="1 2" key="1">
    <citation type="submission" date="2017-11" db="EMBL/GenBank/DDBJ databases">
        <title>De-novo sequencing of pomegranate (Punica granatum L.) genome.</title>
        <authorList>
            <person name="Akparov Z."/>
            <person name="Amiraslanov A."/>
            <person name="Hajiyeva S."/>
            <person name="Abbasov M."/>
            <person name="Kaur K."/>
            <person name="Hamwieh A."/>
            <person name="Solovyev V."/>
            <person name="Salamov A."/>
            <person name="Braich B."/>
            <person name="Kosarev P."/>
            <person name="Mahmoud A."/>
            <person name="Hajiyev E."/>
            <person name="Babayeva S."/>
            <person name="Izzatullayeva V."/>
            <person name="Mammadov A."/>
            <person name="Mammadov A."/>
            <person name="Sharifova S."/>
            <person name="Ojaghi J."/>
            <person name="Eynullazada K."/>
            <person name="Bayramov B."/>
            <person name="Abdulazimova A."/>
            <person name="Shahmuradov I."/>
        </authorList>
    </citation>
    <scope>NUCLEOTIDE SEQUENCE [LARGE SCALE GENOMIC DNA]</scope>
    <source>
        <strain evidence="2">cv. AG2017</strain>
        <tissue evidence="1">Leaf</tissue>
    </source>
</reference>
<protein>
    <submittedName>
        <fullName evidence="1">Uncharacterized protein</fullName>
    </submittedName>
</protein>
<gene>
    <name evidence="1" type="ORF">CRG98_016387</name>
</gene>
<dbReference type="AlphaFoldDB" id="A0A2I0K3T3"/>
<proteinExistence type="predicted"/>
<keyword evidence="2" id="KW-1185">Reference proteome</keyword>
<dbReference type="Proteomes" id="UP000233551">
    <property type="component" value="Unassembled WGS sequence"/>
</dbReference>